<proteinExistence type="predicted"/>
<dbReference type="EMBL" id="CM004394">
    <property type="protein sequence ID" value="OAY44577.1"/>
    <property type="molecule type" value="Genomic_DNA"/>
</dbReference>
<accession>A0A2C9VGW6</accession>
<feature type="region of interest" description="Disordered" evidence="1">
    <location>
        <begin position="99"/>
        <end position="125"/>
    </location>
</feature>
<dbReference type="OMA" id="AHHEITS"/>
<organism evidence="2 3">
    <name type="scientific">Manihot esculenta</name>
    <name type="common">Cassava</name>
    <name type="synonym">Jatropha manihot</name>
    <dbReference type="NCBI Taxonomy" id="3983"/>
    <lineage>
        <taxon>Eukaryota</taxon>
        <taxon>Viridiplantae</taxon>
        <taxon>Streptophyta</taxon>
        <taxon>Embryophyta</taxon>
        <taxon>Tracheophyta</taxon>
        <taxon>Spermatophyta</taxon>
        <taxon>Magnoliopsida</taxon>
        <taxon>eudicotyledons</taxon>
        <taxon>Gunneridae</taxon>
        <taxon>Pentapetalae</taxon>
        <taxon>rosids</taxon>
        <taxon>fabids</taxon>
        <taxon>Malpighiales</taxon>
        <taxon>Euphorbiaceae</taxon>
        <taxon>Crotonoideae</taxon>
        <taxon>Manihoteae</taxon>
        <taxon>Manihot</taxon>
    </lineage>
</organism>
<comment type="caution">
    <text evidence="2">The sequence shown here is derived from an EMBL/GenBank/DDBJ whole genome shotgun (WGS) entry which is preliminary data.</text>
</comment>
<dbReference type="AlphaFoldDB" id="A0A2C9VGW6"/>
<evidence type="ECO:0000313" key="3">
    <source>
        <dbReference type="Proteomes" id="UP000091857"/>
    </source>
</evidence>
<dbReference type="PANTHER" id="PTHR36709">
    <property type="entry name" value="OS02G0604100 PROTEIN"/>
    <property type="match status" value="1"/>
</dbReference>
<reference evidence="3" key="1">
    <citation type="journal article" date="2016" name="Nat. Biotechnol.">
        <title>Sequencing wild and cultivated cassava and related species reveals extensive interspecific hybridization and genetic diversity.</title>
        <authorList>
            <person name="Bredeson J.V."/>
            <person name="Lyons J.B."/>
            <person name="Prochnik S.E."/>
            <person name="Wu G.A."/>
            <person name="Ha C.M."/>
            <person name="Edsinger-Gonzales E."/>
            <person name="Grimwood J."/>
            <person name="Schmutz J."/>
            <person name="Rabbi I.Y."/>
            <person name="Egesi C."/>
            <person name="Nauluvula P."/>
            <person name="Lebot V."/>
            <person name="Ndunguru J."/>
            <person name="Mkamilo G."/>
            <person name="Bart R.S."/>
            <person name="Setter T.L."/>
            <person name="Gleadow R.M."/>
            <person name="Kulakow P."/>
            <person name="Ferguson M.E."/>
            <person name="Rounsley S."/>
            <person name="Rokhsar D.S."/>
        </authorList>
    </citation>
    <scope>NUCLEOTIDE SEQUENCE [LARGE SCALE GENOMIC DNA]</scope>
    <source>
        <strain evidence="3">cv. AM560-2</strain>
    </source>
</reference>
<dbReference type="OrthoDB" id="775892at2759"/>
<feature type="region of interest" description="Disordered" evidence="1">
    <location>
        <begin position="1"/>
        <end position="47"/>
    </location>
</feature>
<evidence type="ECO:0000256" key="1">
    <source>
        <dbReference type="SAM" id="MobiDB-lite"/>
    </source>
</evidence>
<dbReference type="Gramene" id="Manes.08G162500.1.v8.1">
    <property type="protein sequence ID" value="Manes.08G162500.1.v8.1.CDS"/>
    <property type="gene ID" value="Manes.08G162500.v8.1"/>
</dbReference>
<dbReference type="Proteomes" id="UP000091857">
    <property type="component" value="Chromosome 8"/>
</dbReference>
<feature type="compositionally biased region" description="Basic and acidic residues" evidence="1">
    <location>
        <begin position="13"/>
        <end position="24"/>
    </location>
</feature>
<evidence type="ECO:0000313" key="2">
    <source>
        <dbReference type="EMBL" id="OAY44577.1"/>
    </source>
</evidence>
<keyword evidence="3" id="KW-1185">Reference proteome</keyword>
<name>A0A2C9VGW6_MANES</name>
<dbReference type="STRING" id="3983.A0A2C9VGW6"/>
<feature type="compositionally biased region" description="Basic residues" evidence="1">
    <location>
        <begin position="99"/>
        <end position="111"/>
    </location>
</feature>
<gene>
    <name evidence="2" type="ORF">MANES_08G162500v8</name>
</gene>
<protein>
    <submittedName>
        <fullName evidence="2">Uncharacterized protein</fullName>
    </submittedName>
</protein>
<sequence length="125" mass="14242">MAKFNVVQKRRREQVAQRKREIRGDPLTGKLNNKPQPLSVSGKRQRKLLKKWRREQKEAIEKGLVTMQDVEMAAAEGEDKSKNASKSQAKFHVKKALKLKKFKRSGKKNGKSKPAAEASVDTMVE</sequence>
<feature type="compositionally biased region" description="Polar residues" evidence="1">
    <location>
        <begin position="30"/>
        <end position="39"/>
    </location>
</feature>
<dbReference type="PANTHER" id="PTHR36709:SF1">
    <property type="entry name" value="OS02G0604100 PROTEIN"/>
    <property type="match status" value="1"/>
</dbReference>